<feature type="region of interest" description="Disordered" evidence="1">
    <location>
        <begin position="286"/>
        <end position="335"/>
    </location>
</feature>
<dbReference type="PANTHER" id="PTHR23172">
    <property type="entry name" value="AUXILIN/CYCLIN G-ASSOCIATED KINASE-RELATED"/>
    <property type="match status" value="1"/>
</dbReference>
<dbReference type="GO" id="GO:0005737">
    <property type="term" value="C:cytoplasm"/>
    <property type="evidence" value="ECO:0007669"/>
    <property type="project" value="TreeGrafter"/>
</dbReference>
<dbReference type="FunFam" id="1.10.287.110:FF:000043">
    <property type="entry name" value="J-domain protein required for chloroplast accumulation response 1"/>
    <property type="match status" value="1"/>
</dbReference>
<dbReference type="GO" id="GO:0072583">
    <property type="term" value="P:clathrin-dependent endocytosis"/>
    <property type="evidence" value="ECO:0007669"/>
    <property type="project" value="TreeGrafter"/>
</dbReference>
<evidence type="ECO:0000256" key="1">
    <source>
        <dbReference type="SAM" id="MobiDB-lite"/>
    </source>
</evidence>
<dbReference type="Proteomes" id="UP001279734">
    <property type="component" value="Unassembled WGS sequence"/>
</dbReference>
<dbReference type="PANTHER" id="PTHR23172:SF64">
    <property type="entry name" value="J DOMAIN-CONTAINING PROTEIN REQUIRED FOR CHLOROPLAST ACCUMULATION RESPONSE 1"/>
    <property type="match status" value="1"/>
</dbReference>
<keyword evidence="3" id="KW-1185">Reference proteome</keyword>
<feature type="compositionally biased region" description="Basic and acidic residues" evidence="1">
    <location>
        <begin position="288"/>
        <end position="297"/>
    </location>
</feature>
<reference evidence="2" key="1">
    <citation type="submission" date="2023-05" db="EMBL/GenBank/DDBJ databases">
        <title>Nepenthes gracilis genome sequencing.</title>
        <authorList>
            <person name="Fukushima K."/>
        </authorList>
    </citation>
    <scope>NUCLEOTIDE SEQUENCE</scope>
    <source>
        <strain evidence="2">SING2019-196</strain>
    </source>
</reference>
<dbReference type="CDD" id="cd06257">
    <property type="entry name" value="DnaJ"/>
    <property type="match status" value="1"/>
</dbReference>
<dbReference type="GO" id="GO:0030276">
    <property type="term" value="F:clathrin binding"/>
    <property type="evidence" value="ECO:0007669"/>
    <property type="project" value="TreeGrafter"/>
</dbReference>
<feature type="compositionally biased region" description="Polar residues" evidence="1">
    <location>
        <begin position="313"/>
        <end position="335"/>
    </location>
</feature>
<dbReference type="GO" id="GO:0031982">
    <property type="term" value="C:vesicle"/>
    <property type="evidence" value="ECO:0007669"/>
    <property type="project" value="TreeGrafter"/>
</dbReference>
<comment type="caution">
    <text evidence="2">The sequence shown here is derived from an EMBL/GenBank/DDBJ whole genome shotgun (WGS) entry which is preliminary data.</text>
</comment>
<evidence type="ECO:0008006" key="4">
    <source>
        <dbReference type="Google" id="ProtNLM"/>
    </source>
</evidence>
<dbReference type="AlphaFoldDB" id="A0AAD3T6N5"/>
<feature type="region of interest" description="Disordered" evidence="1">
    <location>
        <begin position="1"/>
        <end position="34"/>
    </location>
</feature>
<dbReference type="InterPro" id="IPR001623">
    <property type="entry name" value="DnaJ_domain"/>
</dbReference>
<sequence>MRISQRDKVQLGCSSTRISFQNPNSPERIPNRESDIDFSDVFGGPPRKSINEIRQGFCREITGNSCAIDEDREPQISGNPLFRYGEKPVFGEEIVNRSRYTSEDFYDDIFRGDQSVSSSPRLPARNPFSSSPGSRILSPVWPLPGAVNPFGTLAPFSLPARLSSADLLSAASVKGSLYRTDEGATGQTYSSSNCMSRFSRQTIRDVLRADVCSTSFQSKLSDEFYVSGARPVEDPKLDGVEAGLPDKDFKRSEFPNDGGRFHFSIHKWASKGVPLVMSLWKTSSSSSKSKEKSRMERSLSSNGRVENDIWASETHTAEMSNDSPSAKSEMSTSSGVKYEKQGDGFIVHSSTEETTTTRQTVGGSFPAVPNYVPIDSFHTSDVEVPRIVNYNSTEKEREVLTNCMKKPWPEAEKEVSELTVDVVDFNLEPLCSMSHNIEEKKGNNKIITEDGGKLSMVETKEHKSLNADSVLGCEEVEMFTLQHSLQAPGKNEGKAGVAGKVKQFAKIFNQGSLPKSVMNVDAHNLSCRWTDRGSFKLESEAKVISKEKLREKPLPDIRRKKTCLDTPRTVNGTHTSRKLQSDANHVHKISELSSAQEDNLASCSESTFGGFEASLLDIDITCPEEILIKELSEGPEKPSESGDHLEEIKVIESKIVQWSKGKEGNIRALLSTLQYVLWPNSGWKPVPLVDIIEANAVKRAYQKALLCLHPDKLQQKGASSHQKYIAEKVFDILQEAWDHFNLLGSL</sequence>
<evidence type="ECO:0000313" key="3">
    <source>
        <dbReference type="Proteomes" id="UP001279734"/>
    </source>
</evidence>
<dbReference type="EMBL" id="BSYO01000026">
    <property type="protein sequence ID" value="GMH23768.1"/>
    <property type="molecule type" value="Genomic_DNA"/>
</dbReference>
<dbReference type="SUPFAM" id="SSF46565">
    <property type="entry name" value="Chaperone J-domain"/>
    <property type="match status" value="1"/>
</dbReference>
<accession>A0AAD3T6N5</accession>
<gene>
    <name evidence="2" type="ORF">Nepgr_025611</name>
</gene>
<protein>
    <recommendedName>
        <fullName evidence="4">J domain-containing protein required for chloroplast accumulation response 1</fullName>
    </recommendedName>
</protein>
<evidence type="ECO:0000313" key="2">
    <source>
        <dbReference type="EMBL" id="GMH23768.1"/>
    </source>
</evidence>
<proteinExistence type="predicted"/>
<organism evidence="2 3">
    <name type="scientific">Nepenthes gracilis</name>
    <name type="common">Slender pitcher plant</name>
    <dbReference type="NCBI Taxonomy" id="150966"/>
    <lineage>
        <taxon>Eukaryota</taxon>
        <taxon>Viridiplantae</taxon>
        <taxon>Streptophyta</taxon>
        <taxon>Embryophyta</taxon>
        <taxon>Tracheophyta</taxon>
        <taxon>Spermatophyta</taxon>
        <taxon>Magnoliopsida</taxon>
        <taxon>eudicotyledons</taxon>
        <taxon>Gunneridae</taxon>
        <taxon>Pentapetalae</taxon>
        <taxon>Caryophyllales</taxon>
        <taxon>Nepenthaceae</taxon>
        <taxon>Nepenthes</taxon>
    </lineage>
</organism>
<name>A0AAD3T6N5_NEPGR</name>
<dbReference type="Gene3D" id="1.10.287.110">
    <property type="entry name" value="DnaJ domain"/>
    <property type="match status" value="1"/>
</dbReference>
<dbReference type="GO" id="GO:0072318">
    <property type="term" value="P:clathrin coat disassembly"/>
    <property type="evidence" value="ECO:0007669"/>
    <property type="project" value="TreeGrafter"/>
</dbReference>
<dbReference type="InterPro" id="IPR036869">
    <property type="entry name" value="J_dom_sf"/>
</dbReference>
<feature type="compositionally biased region" description="Polar residues" evidence="1">
    <location>
        <begin position="12"/>
        <end position="25"/>
    </location>
</feature>